<feature type="region of interest" description="Disordered" evidence="1">
    <location>
        <begin position="76"/>
        <end position="99"/>
    </location>
</feature>
<evidence type="ECO:0000313" key="3">
    <source>
        <dbReference type="Proteomes" id="UP001214441"/>
    </source>
</evidence>
<organism evidence="2 3">
    <name type="scientific">Streptomyces iconiensis</name>
    <dbReference type="NCBI Taxonomy" id="1384038"/>
    <lineage>
        <taxon>Bacteria</taxon>
        <taxon>Bacillati</taxon>
        <taxon>Actinomycetota</taxon>
        <taxon>Actinomycetes</taxon>
        <taxon>Kitasatosporales</taxon>
        <taxon>Streptomycetaceae</taxon>
        <taxon>Streptomyces</taxon>
    </lineage>
</organism>
<gene>
    <name evidence="2" type="ORF">NMN56_024230</name>
</gene>
<sequence length="99" mass="10579">MTHRTVHTPVRVVDNGVRSFLPPTFCFELWDETGALVATVSQVVLADQDDREMTDFEALGALHGEELRAVGRIDPYDAGPGAPSPGARFTVTGTAGGPR</sequence>
<comment type="caution">
    <text evidence="2">The sequence shown here is derived from an EMBL/GenBank/DDBJ whole genome shotgun (WGS) entry which is preliminary data.</text>
</comment>
<accession>A0ABT7A118</accession>
<dbReference type="RefSeq" id="WP_274041377.1">
    <property type="nucleotide sequence ID" value="NZ_JANCPR020000025.1"/>
</dbReference>
<dbReference type="Proteomes" id="UP001214441">
    <property type="component" value="Unassembled WGS sequence"/>
</dbReference>
<protein>
    <submittedName>
        <fullName evidence="2">Uncharacterized protein</fullName>
    </submittedName>
</protein>
<name>A0ABT7A118_9ACTN</name>
<evidence type="ECO:0000313" key="2">
    <source>
        <dbReference type="EMBL" id="MDJ1135010.1"/>
    </source>
</evidence>
<proteinExistence type="predicted"/>
<evidence type="ECO:0000256" key="1">
    <source>
        <dbReference type="SAM" id="MobiDB-lite"/>
    </source>
</evidence>
<reference evidence="2 3" key="1">
    <citation type="submission" date="2023-05" db="EMBL/GenBank/DDBJ databases">
        <title>Streptantibioticus silvisoli sp. nov., acidotolerant actinomycetes 1 from pine litter.</title>
        <authorList>
            <person name="Swiecimska M."/>
            <person name="Golinska P."/>
            <person name="Sangal V."/>
            <person name="Wachnowicz B."/>
            <person name="Goodfellow M."/>
        </authorList>
    </citation>
    <scope>NUCLEOTIDE SEQUENCE [LARGE SCALE GENOMIC DNA]</scope>
    <source>
        <strain evidence="2 3">DSM 42109</strain>
    </source>
</reference>
<dbReference type="EMBL" id="JANCPR020000025">
    <property type="protein sequence ID" value="MDJ1135010.1"/>
    <property type="molecule type" value="Genomic_DNA"/>
</dbReference>
<keyword evidence="3" id="KW-1185">Reference proteome</keyword>